<protein>
    <submittedName>
        <fullName evidence="1">Uncharacterized protein</fullName>
    </submittedName>
</protein>
<proteinExistence type="predicted"/>
<dbReference type="AlphaFoldDB" id="A0A8X6YK42"/>
<accession>A0A8X6YK42</accession>
<sequence length="81" mass="9124">MPNLCHCPRLMRASLRDTQVLLGWFLQRTIHIPPPGNEKENGSTGRSRSRQFSVLDINEHKGSFSAVVESSFIRSAFVVVL</sequence>
<evidence type="ECO:0000313" key="2">
    <source>
        <dbReference type="Proteomes" id="UP000886998"/>
    </source>
</evidence>
<reference evidence="1" key="1">
    <citation type="submission" date="2020-08" db="EMBL/GenBank/DDBJ databases">
        <title>Multicomponent nature underlies the extraordinary mechanical properties of spider dragline silk.</title>
        <authorList>
            <person name="Kono N."/>
            <person name="Nakamura H."/>
            <person name="Mori M."/>
            <person name="Yoshida Y."/>
            <person name="Ohtoshi R."/>
            <person name="Malay A.D."/>
            <person name="Moran D.A.P."/>
            <person name="Tomita M."/>
            <person name="Numata K."/>
            <person name="Arakawa K."/>
        </authorList>
    </citation>
    <scope>NUCLEOTIDE SEQUENCE</scope>
</reference>
<gene>
    <name evidence="1" type="ORF">TNIN_148851</name>
</gene>
<name>A0A8X6YK42_9ARAC</name>
<evidence type="ECO:0000313" key="1">
    <source>
        <dbReference type="EMBL" id="GFY74396.1"/>
    </source>
</evidence>
<comment type="caution">
    <text evidence="1">The sequence shown here is derived from an EMBL/GenBank/DDBJ whole genome shotgun (WGS) entry which is preliminary data.</text>
</comment>
<dbReference type="Proteomes" id="UP000886998">
    <property type="component" value="Unassembled WGS sequence"/>
</dbReference>
<dbReference type="EMBL" id="BMAV01020712">
    <property type="protein sequence ID" value="GFY74396.1"/>
    <property type="molecule type" value="Genomic_DNA"/>
</dbReference>
<keyword evidence="2" id="KW-1185">Reference proteome</keyword>
<organism evidence="1 2">
    <name type="scientific">Trichonephila inaurata madagascariensis</name>
    <dbReference type="NCBI Taxonomy" id="2747483"/>
    <lineage>
        <taxon>Eukaryota</taxon>
        <taxon>Metazoa</taxon>
        <taxon>Ecdysozoa</taxon>
        <taxon>Arthropoda</taxon>
        <taxon>Chelicerata</taxon>
        <taxon>Arachnida</taxon>
        <taxon>Araneae</taxon>
        <taxon>Araneomorphae</taxon>
        <taxon>Entelegynae</taxon>
        <taxon>Araneoidea</taxon>
        <taxon>Nephilidae</taxon>
        <taxon>Trichonephila</taxon>
        <taxon>Trichonephila inaurata</taxon>
    </lineage>
</organism>